<name>A0AAZ3S8P5_ONCTS</name>
<protein>
    <recommendedName>
        <fullName evidence="4">Tc1-like transposase DDE domain-containing protein</fullName>
    </recommendedName>
</protein>
<feature type="region of interest" description="Disordered" evidence="1">
    <location>
        <begin position="65"/>
        <end position="84"/>
    </location>
</feature>
<reference evidence="2" key="2">
    <citation type="submission" date="2025-05" db="UniProtKB">
        <authorList>
            <consortium name="Ensembl"/>
        </authorList>
    </citation>
    <scope>IDENTIFICATION</scope>
</reference>
<reference evidence="3" key="1">
    <citation type="journal article" date="2018" name="PLoS ONE">
        <title>Chinook salmon (Oncorhynchus tshawytscha) genome and transcriptome.</title>
        <authorList>
            <person name="Christensen K.A."/>
            <person name="Leong J.S."/>
            <person name="Sakhrani D."/>
            <person name="Biagi C.A."/>
            <person name="Minkley D.R."/>
            <person name="Withler R.E."/>
            <person name="Rondeau E.B."/>
            <person name="Koop B.F."/>
            <person name="Devlin R.H."/>
        </authorList>
    </citation>
    <scope>NUCLEOTIDE SEQUENCE [LARGE SCALE GENOMIC DNA]</scope>
</reference>
<accession>A0AAZ3S8P5</accession>
<sequence>MFQHDNAQPHFTRICTQFLEAGNVPVLPWPSSSPDMSPVEHVWDALDWRVCFQFPPISRNFTQPLKRRGTTFHGPQSTGRYANP</sequence>
<dbReference type="AlphaFoldDB" id="A0AAZ3S8P5"/>
<dbReference type="Gene3D" id="3.30.420.10">
    <property type="entry name" value="Ribonuclease H-like superfamily/Ribonuclease H"/>
    <property type="match status" value="1"/>
</dbReference>
<dbReference type="Proteomes" id="UP000694402">
    <property type="component" value="Unassembled WGS sequence"/>
</dbReference>
<organism evidence="2 3">
    <name type="scientific">Oncorhynchus tshawytscha</name>
    <name type="common">Chinook salmon</name>
    <name type="synonym">Salmo tshawytscha</name>
    <dbReference type="NCBI Taxonomy" id="74940"/>
    <lineage>
        <taxon>Eukaryota</taxon>
        <taxon>Metazoa</taxon>
        <taxon>Chordata</taxon>
        <taxon>Craniata</taxon>
        <taxon>Vertebrata</taxon>
        <taxon>Euteleostomi</taxon>
        <taxon>Actinopterygii</taxon>
        <taxon>Neopterygii</taxon>
        <taxon>Teleostei</taxon>
        <taxon>Protacanthopterygii</taxon>
        <taxon>Salmoniformes</taxon>
        <taxon>Salmonidae</taxon>
        <taxon>Salmoninae</taxon>
        <taxon>Oncorhynchus</taxon>
    </lineage>
</organism>
<dbReference type="Ensembl" id="ENSOTST00005183920.1">
    <property type="protein sequence ID" value="ENSOTSP00005149452.1"/>
    <property type="gene ID" value="ENSOTSG00005057401.1"/>
</dbReference>
<keyword evidence="3" id="KW-1185">Reference proteome</keyword>
<dbReference type="InterPro" id="IPR036397">
    <property type="entry name" value="RNaseH_sf"/>
</dbReference>
<evidence type="ECO:0000313" key="2">
    <source>
        <dbReference type="Ensembl" id="ENSOTSP00005149452.1"/>
    </source>
</evidence>
<dbReference type="GeneTree" id="ENSGT01150000288131"/>
<evidence type="ECO:0008006" key="4">
    <source>
        <dbReference type="Google" id="ProtNLM"/>
    </source>
</evidence>
<dbReference type="Ensembl" id="ENSOTST00005127810.1">
    <property type="protein sequence ID" value="ENSOTSP00005141547.1"/>
    <property type="gene ID" value="ENSOTSG00005057401.1"/>
</dbReference>
<evidence type="ECO:0000256" key="1">
    <source>
        <dbReference type="SAM" id="MobiDB-lite"/>
    </source>
</evidence>
<proteinExistence type="predicted"/>
<feature type="compositionally biased region" description="Polar residues" evidence="1">
    <location>
        <begin position="73"/>
        <end position="84"/>
    </location>
</feature>
<evidence type="ECO:0000313" key="3">
    <source>
        <dbReference type="Proteomes" id="UP000694402"/>
    </source>
</evidence>
<dbReference type="GO" id="GO:0003676">
    <property type="term" value="F:nucleic acid binding"/>
    <property type="evidence" value="ECO:0007669"/>
    <property type="project" value="InterPro"/>
</dbReference>